<sequence length="282" mass="30514">MTAMYNLLDTPDESTLAREARRVLRRLCESGAVLAVAAEMDKAVVVRDTGEGGNTRTAVVDSAVAQAMALKDWIACDNPGRISRYRVTPAGRAALSQLVADQENRLRGFSEAQAGFETGAEAEAALDEIDRDPRARKGRYMLAESPLTALSRRRDKGGEAFLPEALVAAGERLREDFELAQMGQRSVQNWDQFVTGAAPDAGAQPARGAEAAHARLAAALRDLGPGLGDVALRCCCYLEGLETTEKRLGWSARSGKIVLRIALQRLRLHYDEARRHGGDLIG</sequence>
<feature type="domain" description="DUF6456" evidence="1">
    <location>
        <begin position="139"/>
        <end position="272"/>
    </location>
</feature>
<reference evidence="2 3" key="1">
    <citation type="submission" date="2016-10" db="EMBL/GenBank/DDBJ databases">
        <authorList>
            <person name="de Groot N.N."/>
        </authorList>
    </citation>
    <scope>NUCLEOTIDE SEQUENCE [LARGE SCALE GENOMIC DNA]</scope>
    <source>
        <strain evidence="2 3">DSM 26880</strain>
    </source>
</reference>
<dbReference type="Pfam" id="PF20057">
    <property type="entry name" value="DUF6456"/>
    <property type="match status" value="1"/>
</dbReference>
<dbReference type="AlphaFoldDB" id="A0A1H3G9W7"/>
<proteinExistence type="predicted"/>
<dbReference type="EMBL" id="FNPF01000002">
    <property type="protein sequence ID" value="SDX99129.1"/>
    <property type="molecule type" value="Genomic_DNA"/>
</dbReference>
<name>A0A1H3G9W7_9RHOB</name>
<accession>A0A1H3G9W7</accession>
<dbReference type="STRING" id="321339.SAMN05444340_102200"/>
<keyword evidence="3" id="KW-1185">Reference proteome</keyword>
<evidence type="ECO:0000313" key="2">
    <source>
        <dbReference type="EMBL" id="SDX99129.1"/>
    </source>
</evidence>
<protein>
    <recommendedName>
        <fullName evidence="1">DUF6456 domain-containing protein</fullName>
    </recommendedName>
</protein>
<organism evidence="2 3">
    <name type="scientific">Citreimonas salinaria</name>
    <dbReference type="NCBI Taxonomy" id="321339"/>
    <lineage>
        <taxon>Bacteria</taxon>
        <taxon>Pseudomonadati</taxon>
        <taxon>Pseudomonadota</taxon>
        <taxon>Alphaproteobacteria</taxon>
        <taxon>Rhodobacterales</taxon>
        <taxon>Roseobacteraceae</taxon>
        <taxon>Citreimonas</taxon>
    </lineage>
</organism>
<dbReference type="Proteomes" id="UP000199286">
    <property type="component" value="Unassembled WGS sequence"/>
</dbReference>
<evidence type="ECO:0000259" key="1">
    <source>
        <dbReference type="Pfam" id="PF20057"/>
    </source>
</evidence>
<dbReference type="RefSeq" id="WP_342708036.1">
    <property type="nucleotide sequence ID" value="NZ_FNPF01000002.1"/>
</dbReference>
<gene>
    <name evidence="2" type="ORF">SAMN05444340_102200</name>
</gene>
<evidence type="ECO:0000313" key="3">
    <source>
        <dbReference type="Proteomes" id="UP000199286"/>
    </source>
</evidence>
<dbReference type="InterPro" id="IPR045599">
    <property type="entry name" value="DUF6456"/>
</dbReference>